<dbReference type="Proteomes" id="UP000298653">
    <property type="component" value="Chromosome"/>
</dbReference>
<proteinExistence type="predicted"/>
<dbReference type="KEGG" id="arf:AR1Y2_0078"/>
<organism evidence="1 2">
    <name type="scientific">Anaerostipes rhamnosivorans</name>
    <dbReference type="NCBI Taxonomy" id="1229621"/>
    <lineage>
        <taxon>Bacteria</taxon>
        <taxon>Bacillati</taxon>
        <taxon>Bacillota</taxon>
        <taxon>Clostridia</taxon>
        <taxon>Lachnospirales</taxon>
        <taxon>Lachnospiraceae</taxon>
        <taxon>Anaerostipes</taxon>
    </lineage>
</organism>
<dbReference type="EMBL" id="CP040058">
    <property type="protein sequence ID" value="QCP33532.1"/>
    <property type="molecule type" value="Genomic_DNA"/>
</dbReference>
<dbReference type="InterPro" id="IPR009665">
    <property type="entry name" value="YyaC"/>
</dbReference>
<accession>A0A4P8I7W2</accession>
<dbReference type="GO" id="GO:0008233">
    <property type="term" value="F:peptidase activity"/>
    <property type="evidence" value="ECO:0007669"/>
    <property type="project" value="UniProtKB-KW"/>
</dbReference>
<keyword evidence="2" id="KW-1185">Reference proteome</keyword>
<dbReference type="NCBIfam" id="TIGR02841">
    <property type="entry name" value="spore_YyaC"/>
    <property type="match status" value="1"/>
</dbReference>
<sequence>MRISDRISYFNPKSREAGTLLQADLIRRIQIQKNDSQPVVVLCVGTDRATGDCLGPLVGHQLMASSYYKVFGTLSQPVHAGNLAQTMTDIYHTYKEPFVIAVDACLGSIDHVGFVTVSSMPLFPGQGVDKELPPVGDISITGIVNYTSEANFNTIQTTRLHTVMELSSYIACGVEDSVRYFAKHAATT</sequence>
<dbReference type="RefSeq" id="WP_137327197.1">
    <property type="nucleotide sequence ID" value="NZ_CP040058.1"/>
</dbReference>
<dbReference type="GO" id="GO:0006508">
    <property type="term" value="P:proteolysis"/>
    <property type="evidence" value="ECO:0007669"/>
    <property type="project" value="UniProtKB-KW"/>
</dbReference>
<dbReference type="OrthoDB" id="9815953at2"/>
<dbReference type="SUPFAM" id="SSF53163">
    <property type="entry name" value="HybD-like"/>
    <property type="match status" value="1"/>
</dbReference>
<evidence type="ECO:0000313" key="1">
    <source>
        <dbReference type="EMBL" id="QCP33532.1"/>
    </source>
</evidence>
<name>A0A4P8I7W2_9FIRM</name>
<gene>
    <name evidence="1" type="ORF">AR1Y2_0078</name>
</gene>
<dbReference type="InterPro" id="IPR023430">
    <property type="entry name" value="Pept_HybD-like_dom_sf"/>
</dbReference>
<keyword evidence="1" id="KW-0378">Hydrolase</keyword>
<dbReference type="Pfam" id="PF06866">
    <property type="entry name" value="DUF1256"/>
    <property type="match status" value="1"/>
</dbReference>
<evidence type="ECO:0000313" key="2">
    <source>
        <dbReference type="Proteomes" id="UP000298653"/>
    </source>
</evidence>
<protein>
    <submittedName>
        <fullName evidence="1">Spore protease GPR related protein</fullName>
    </submittedName>
</protein>
<keyword evidence="1" id="KW-0645">Protease</keyword>
<reference evidence="1 2" key="1">
    <citation type="submission" date="2019-05" db="EMBL/GenBank/DDBJ databases">
        <title>Complete genome sequencing of Anaerostipes rhamnosivorans.</title>
        <authorList>
            <person name="Bui T.P.N."/>
            <person name="de Vos W.M."/>
        </authorList>
    </citation>
    <scope>NUCLEOTIDE SEQUENCE [LARGE SCALE GENOMIC DNA]</scope>
    <source>
        <strain evidence="1 2">1y2</strain>
    </source>
</reference>
<dbReference type="AlphaFoldDB" id="A0A4P8I7W2"/>